<accession>A0A5K3EHJ4</accession>
<dbReference type="AlphaFoldDB" id="A0A5K3EHJ4"/>
<protein>
    <submittedName>
        <fullName evidence="1">Acyl-CoA dehydrogenase</fullName>
    </submittedName>
</protein>
<sequence>CRDVQGRRPIGLRRTKPVLRLCALEWPARKFYGQPETGMGVKQYIMSSAVSTVDSDGRRLTCGSGLWLVNKAGSVVPGFFMPRLGYSTAAN</sequence>
<dbReference type="WBParaSite" id="MCU_000581-RA">
    <property type="protein sequence ID" value="MCU_000581-RA"/>
    <property type="gene ID" value="MCU_000581"/>
</dbReference>
<name>A0A5K3EHJ4_MESCO</name>
<reference evidence="1" key="1">
    <citation type="submission" date="2019-11" db="UniProtKB">
        <authorList>
            <consortium name="WormBaseParasite"/>
        </authorList>
    </citation>
    <scope>IDENTIFICATION</scope>
</reference>
<proteinExistence type="predicted"/>
<evidence type="ECO:0000313" key="1">
    <source>
        <dbReference type="WBParaSite" id="MCU_000581-RA"/>
    </source>
</evidence>
<organism evidence="1">
    <name type="scientific">Mesocestoides corti</name>
    <name type="common">Flatworm</name>
    <dbReference type="NCBI Taxonomy" id="53468"/>
    <lineage>
        <taxon>Eukaryota</taxon>
        <taxon>Metazoa</taxon>
        <taxon>Spiralia</taxon>
        <taxon>Lophotrochozoa</taxon>
        <taxon>Platyhelminthes</taxon>
        <taxon>Cestoda</taxon>
        <taxon>Eucestoda</taxon>
        <taxon>Cyclophyllidea</taxon>
        <taxon>Mesocestoididae</taxon>
        <taxon>Mesocestoides</taxon>
    </lineage>
</organism>